<sequence length="254" mass="27378">MIEPRPAGVRVTWVGHATVLVETPGARIITDPVLRHRVAHLLRQVPDPPDPGPVDAVLLSHLHHDHFDKPSLRTVANASTTAILPTGAGHYLDRIPFGRVLELRAGESVTIGDATVRAVPAWHDGRRRPGPGVVEHDTLGYLIGDVWFAGDTDIDDDMAALRGQVDVALIPIWGWGTSLGPGHLDPEGAARAMALVQPRVAVPIHWGTFLPIGLGRRYPGLLVEPPLEFARHMEKHAPSVQVETLAPGDSLLVS</sequence>
<accession>A0A9X3MQK4</accession>
<dbReference type="EMBL" id="JAPDOD010000004">
    <property type="protein sequence ID" value="MDA0160046.1"/>
    <property type="molecule type" value="Genomic_DNA"/>
</dbReference>
<dbReference type="Proteomes" id="UP001149140">
    <property type="component" value="Unassembled WGS sequence"/>
</dbReference>
<feature type="domain" description="Metallo-beta-lactamase" evidence="1">
    <location>
        <begin position="27"/>
        <end position="206"/>
    </location>
</feature>
<dbReference type="RefSeq" id="WP_270038814.1">
    <property type="nucleotide sequence ID" value="NZ_JAPDOD010000004.1"/>
</dbReference>
<gene>
    <name evidence="2" type="ORF">OM076_07220</name>
</gene>
<dbReference type="Gene3D" id="3.60.15.10">
    <property type="entry name" value="Ribonuclease Z/Hydroxyacylglutathione hydrolase-like"/>
    <property type="match status" value="1"/>
</dbReference>
<dbReference type="InterPro" id="IPR050114">
    <property type="entry name" value="UPF0173_UPF0282_UlaG_hydrolase"/>
</dbReference>
<dbReference type="SUPFAM" id="SSF56281">
    <property type="entry name" value="Metallo-hydrolase/oxidoreductase"/>
    <property type="match status" value="1"/>
</dbReference>
<dbReference type="PANTHER" id="PTHR43546:SF8">
    <property type="entry name" value="METALLO-BETA-LACTAMASE DOMAIN-CONTAINING PROTEIN"/>
    <property type="match status" value="1"/>
</dbReference>
<protein>
    <submittedName>
        <fullName evidence="2">MBL fold metallo-hydrolase</fullName>
    </submittedName>
</protein>
<dbReference type="AlphaFoldDB" id="A0A9X3MQK4"/>
<evidence type="ECO:0000313" key="3">
    <source>
        <dbReference type="Proteomes" id="UP001149140"/>
    </source>
</evidence>
<proteinExistence type="predicted"/>
<dbReference type="InterPro" id="IPR001279">
    <property type="entry name" value="Metallo-B-lactamas"/>
</dbReference>
<keyword evidence="3" id="KW-1185">Reference proteome</keyword>
<dbReference type="PANTHER" id="PTHR43546">
    <property type="entry name" value="UPF0173 METAL-DEPENDENT HYDROLASE MJ1163-RELATED"/>
    <property type="match status" value="1"/>
</dbReference>
<dbReference type="Pfam" id="PF12706">
    <property type="entry name" value="Lactamase_B_2"/>
    <property type="match status" value="1"/>
</dbReference>
<evidence type="ECO:0000313" key="2">
    <source>
        <dbReference type="EMBL" id="MDA0160046.1"/>
    </source>
</evidence>
<organism evidence="2 3">
    <name type="scientific">Solirubrobacter ginsenosidimutans</name>
    <dbReference type="NCBI Taxonomy" id="490573"/>
    <lineage>
        <taxon>Bacteria</taxon>
        <taxon>Bacillati</taxon>
        <taxon>Actinomycetota</taxon>
        <taxon>Thermoleophilia</taxon>
        <taxon>Solirubrobacterales</taxon>
        <taxon>Solirubrobacteraceae</taxon>
        <taxon>Solirubrobacter</taxon>
    </lineage>
</organism>
<dbReference type="InterPro" id="IPR036866">
    <property type="entry name" value="RibonucZ/Hydroxyglut_hydro"/>
</dbReference>
<evidence type="ECO:0000259" key="1">
    <source>
        <dbReference type="Pfam" id="PF12706"/>
    </source>
</evidence>
<name>A0A9X3MQK4_9ACTN</name>
<reference evidence="2" key="1">
    <citation type="submission" date="2022-10" db="EMBL/GenBank/DDBJ databases">
        <title>The WGS of Solirubrobacter ginsenosidimutans DSM 21036.</title>
        <authorList>
            <person name="Jiang Z."/>
        </authorList>
    </citation>
    <scope>NUCLEOTIDE SEQUENCE</scope>
    <source>
        <strain evidence="2">DSM 21036</strain>
    </source>
</reference>
<comment type="caution">
    <text evidence="2">The sequence shown here is derived from an EMBL/GenBank/DDBJ whole genome shotgun (WGS) entry which is preliminary data.</text>
</comment>